<feature type="domain" description="ATPase BadF/BadG/BcrA/BcrD type" evidence="1">
    <location>
        <begin position="10"/>
        <end position="301"/>
    </location>
</feature>
<dbReference type="PANTHER" id="PTHR43190:SF3">
    <property type="entry name" value="N-ACETYL-D-GLUCOSAMINE KINASE"/>
    <property type="match status" value="1"/>
</dbReference>
<keyword evidence="2" id="KW-0418">Kinase</keyword>
<dbReference type="InterPro" id="IPR052519">
    <property type="entry name" value="Euk-type_GlcNAc_Kinase"/>
</dbReference>
<dbReference type="RefSeq" id="WP_128238849.1">
    <property type="nucleotide sequence ID" value="NZ_SAUX01000043.1"/>
</dbReference>
<evidence type="ECO:0000313" key="2">
    <source>
        <dbReference type="EMBL" id="RWR25914.1"/>
    </source>
</evidence>
<gene>
    <name evidence="2" type="ORF">D2T31_21385</name>
</gene>
<dbReference type="SUPFAM" id="SSF53067">
    <property type="entry name" value="Actin-like ATPase domain"/>
    <property type="match status" value="2"/>
</dbReference>
<name>A0A443JZK5_9RHOB</name>
<dbReference type="InterPro" id="IPR002731">
    <property type="entry name" value="ATPase_BadF"/>
</dbReference>
<keyword evidence="2" id="KW-0808">Transferase</keyword>
<protein>
    <submittedName>
        <fullName evidence="2">Sugar kinase</fullName>
    </submittedName>
</protein>
<dbReference type="Proteomes" id="UP000285295">
    <property type="component" value="Unassembled WGS sequence"/>
</dbReference>
<evidence type="ECO:0000313" key="3">
    <source>
        <dbReference type="Proteomes" id="UP000285295"/>
    </source>
</evidence>
<dbReference type="InterPro" id="IPR043129">
    <property type="entry name" value="ATPase_NBD"/>
</dbReference>
<dbReference type="EMBL" id="SAUX01000043">
    <property type="protein sequence ID" value="RWR25914.1"/>
    <property type="molecule type" value="Genomic_DNA"/>
</dbReference>
<evidence type="ECO:0000259" key="1">
    <source>
        <dbReference type="Pfam" id="PF01869"/>
    </source>
</evidence>
<dbReference type="PANTHER" id="PTHR43190">
    <property type="entry name" value="N-ACETYL-D-GLUCOSAMINE KINASE"/>
    <property type="match status" value="1"/>
</dbReference>
<dbReference type="OrthoDB" id="63487at2"/>
<reference evidence="2 3" key="1">
    <citation type="submission" date="2019-01" db="EMBL/GenBank/DDBJ databases">
        <title>Sinorhodobacter populi sp. nov. isolated from the symptomatic bark tissue of Populus euramericana canker.</title>
        <authorList>
            <person name="Xu G."/>
        </authorList>
    </citation>
    <scope>NUCLEOTIDE SEQUENCE [LARGE SCALE GENOMIC DNA]</scope>
    <source>
        <strain evidence="2 3">D19-10-3-21</strain>
    </source>
</reference>
<organism evidence="2 3">
    <name type="scientific">Paenirhodobacter populi</name>
    <dbReference type="NCBI Taxonomy" id="2306993"/>
    <lineage>
        <taxon>Bacteria</taxon>
        <taxon>Pseudomonadati</taxon>
        <taxon>Pseudomonadota</taxon>
        <taxon>Alphaproteobacteria</taxon>
        <taxon>Rhodobacterales</taxon>
        <taxon>Rhodobacter group</taxon>
        <taxon>Paenirhodobacter</taxon>
    </lineage>
</organism>
<reference evidence="2 3" key="2">
    <citation type="submission" date="2019-01" db="EMBL/GenBank/DDBJ databases">
        <authorList>
            <person name="Li Y."/>
        </authorList>
    </citation>
    <scope>NUCLEOTIDE SEQUENCE [LARGE SCALE GENOMIC DNA]</scope>
    <source>
        <strain evidence="2 3">D19-10-3-21</strain>
    </source>
</reference>
<dbReference type="AlphaFoldDB" id="A0A443JZK5"/>
<comment type="caution">
    <text evidence="2">The sequence shown here is derived from an EMBL/GenBank/DDBJ whole genome shotgun (WGS) entry which is preliminary data.</text>
</comment>
<accession>A0A443JZK5</accession>
<sequence length="328" mass="33446">MMTKLPQLCVGIDIGGTKTQLRAVRADDGGIVADTVVSTSGWRRREWNADAATLLDMVSGLVAPSGGETAAIAIGAHGCDDADECEAFQSAFARLSRYPIRVVNDAELMPLAVGLGNQIGIVSGTGSIGVCRSPQRGMLVAGGWGWIVGDDGSAPALVREAVRAVGLHFDRGGSRRGDPLVEAMFDTMGVISIPRLGSVISSLGSAAAVGEYAIMVFDAAAAGSALARRVIDEGGRALAQLAIHLNDRGAGASHAIAGGSVIAAQPMLWDAFSDAIAELGAGAIEPHLFSGKPVAGACLLARSILAEARGGTSSVSENPTAFRTSIQE</sequence>
<dbReference type="GO" id="GO:0016301">
    <property type="term" value="F:kinase activity"/>
    <property type="evidence" value="ECO:0007669"/>
    <property type="project" value="UniProtKB-KW"/>
</dbReference>
<dbReference type="Pfam" id="PF01869">
    <property type="entry name" value="BcrAD_BadFG"/>
    <property type="match status" value="1"/>
</dbReference>
<dbReference type="Gene3D" id="3.30.420.40">
    <property type="match status" value="2"/>
</dbReference>
<proteinExistence type="predicted"/>